<accession>A0ABW5ATF7</accession>
<dbReference type="GO" id="GO:0016740">
    <property type="term" value="F:transferase activity"/>
    <property type="evidence" value="ECO:0007669"/>
    <property type="project" value="UniProtKB-KW"/>
</dbReference>
<organism evidence="4 5">
    <name type="scientific">Aquimarina celericrescens</name>
    <dbReference type="NCBI Taxonomy" id="1964542"/>
    <lineage>
        <taxon>Bacteria</taxon>
        <taxon>Pseudomonadati</taxon>
        <taxon>Bacteroidota</taxon>
        <taxon>Flavobacteriia</taxon>
        <taxon>Flavobacteriales</taxon>
        <taxon>Flavobacteriaceae</taxon>
        <taxon>Aquimarina</taxon>
    </lineage>
</organism>
<sequence length="201" mass="23537">MYRLFIKRSLDFCISLILLIIISPIFVLLIIFLAFANKGKPFFIQKRPGKDEKIFSIVKFKTMNDKKDKHGNLLPDKERFTTVGNFIRKTSLDEIPQLINVLKGDMSLIGPRPLIIEYLPIYNKTQKKRHNVRPGITGWAQVNGRNSIAWKKKFEYDVWYVEHFNFLLDLKIIGLTLKKVLQKEDVNLSEEQTSEYFNGNN</sequence>
<dbReference type="EMBL" id="JBHUHY010000002">
    <property type="protein sequence ID" value="MFD2185460.1"/>
    <property type="molecule type" value="Genomic_DNA"/>
</dbReference>
<evidence type="ECO:0000313" key="4">
    <source>
        <dbReference type="EMBL" id="MFD2185460.1"/>
    </source>
</evidence>
<evidence type="ECO:0000256" key="1">
    <source>
        <dbReference type="ARBA" id="ARBA00006464"/>
    </source>
</evidence>
<dbReference type="Pfam" id="PF02397">
    <property type="entry name" value="Bac_transf"/>
    <property type="match status" value="1"/>
</dbReference>
<evidence type="ECO:0000313" key="5">
    <source>
        <dbReference type="Proteomes" id="UP001597344"/>
    </source>
</evidence>
<feature type="domain" description="Bacterial sugar transferase" evidence="3">
    <location>
        <begin position="7"/>
        <end position="182"/>
    </location>
</feature>
<keyword evidence="2" id="KW-1133">Transmembrane helix</keyword>
<keyword evidence="5" id="KW-1185">Reference proteome</keyword>
<gene>
    <name evidence="4" type="ORF">ACFSJT_01540</name>
</gene>
<dbReference type="Proteomes" id="UP001597344">
    <property type="component" value="Unassembled WGS sequence"/>
</dbReference>
<proteinExistence type="inferred from homology"/>
<dbReference type="InterPro" id="IPR003362">
    <property type="entry name" value="Bact_transf"/>
</dbReference>
<keyword evidence="2" id="KW-0472">Membrane</keyword>
<keyword evidence="2" id="KW-0812">Transmembrane</keyword>
<reference evidence="5" key="1">
    <citation type="journal article" date="2019" name="Int. J. Syst. Evol. Microbiol.">
        <title>The Global Catalogue of Microorganisms (GCM) 10K type strain sequencing project: providing services to taxonomists for standard genome sequencing and annotation.</title>
        <authorList>
            <consortium name="The Broad Institute Genomics Platform"/>
            <consortium name="The Broad Institute Genome Sequencing Center for Infectious Disease"/>
            <person name="Wu L."/>
            <person name="Ma J."/>
        </authorList>
    </citation>
    <scope>NUCLEOTIDE SEQUENCE [LARGE SCALE GENOMIC DNA]</scope>
    <source>
        <strain evidence="5">DT92</strain>
    </source>
</reference>
<comment type="similarity">
    <text evidence="1">Belongs to the bacterial sugar transferase family.</text>
</comment>
<name>A0ABW5ATF7_9FLAO</name>
<evidence type="ECO:0000259" key="3">
    <source>
        <dbReference type="Pfam" id="PF02397"/>
    </source>
</evidence>
<comment type="caution">
    <text evidence="4">The sequence shown here is derived from an EMBL/GenBank/DDBJ whole genome shotgun (WGS) entry which is preliminary data.</text>
</comment>
<protein>
    <submittedName>
        <fullName evidence="4">Sugar transferase</fullName>
    </submittedName>
</protein>
<dbReference type="PANTHER" id="PTHR30576">
    <property type="entry name" value="COLANIC BIOSYNTHESIS UDP-GLUCOSE LIPID CARRIER TRANSFERASE"/>
    <property type="match status" value="1"/>
</dbReference>
<dbReference type="RefSeq" id="WP_378318422.1">
    <property type="nucleotide sequence ID" value="NZ_JBHUHY010000002.1"/>
</dbReference>
<keyword evidence="4" id="KW-0808">Transferase</keyword>
<feature type="transmembrane region" description="Helical" evidence="2">
    <location>
        <begin position="12"/>
        <end position="36"/>
    </location>
</feature>
<dbReference type="PANTHER" id="PTHR30576:SF8">
    <property type="entry name" value="UNDECAPRENYL-PHOSPHATE GALACTOSE PHOSPHOTRANSFERASE"/>
    <property type="match status" value="1"/>
</dbReference>
<evidence type="ECO:0000256" key="2">
    <source>
        <dbReference type="SAM" id="Phobius"/>
    </source>
</evidence>